<dbReference type="InterPro" id="IPR014777">
    <property type="entry name" value="4pyrrole_Mease_sub1"/>
</dbReference>
<sequence>MVGLPAVGWSGLGEAERDLVTSAEVLLGAPRHLGLVPEVEGQERHAWPSPLRPQLPGFLDAYSDRRVVALASGDPLVAGIGSTLVDLLGTDAVRVHPAVSSVALAGARMGWDAATFDVVRIASEGAQEVRPLLAPGRRLVALSRDAGTPAAIAGVLGEAGFGLSVVTVLGDLGTPAETRRESLAATGVDGEVPALNVVCVACATDQPEADGSPVPGLPDDAYENDGQLSKRVVRAAALAHLRPSGDELLWDLGAGAGSVAIEWCRAVRGSRAIAVERDGERAARITRNARHLGVPGLQVISGVNADALTWLPAPDAVFVGGGADTNLLHTVLSMIKPGGRLVVHAVTVETETLLLDLHASLGGELARLSVESLGPLGRFRGWVPARPVVQWSLVTPSADGTRQEDPAR</sequence>
<dbReference type="InterPro" id="IPR050714">
    <property type="entry name" value="Cobalamin_biosynth_MTase"/>
</dbReference>
<dbReference type="UniPathway" id="UPA00148"/>
<feature type="domain" description="Tetrapyrrole methylase" evidence="6">
    <location>
        <begin position="61"/>
        <end position="181"/>
    </location>
</feature>
<dbReference type="NCBIfam" id="TIGR02467">
    <property type="entry name" value="CbiE"/>
    <property type="match status" value="1"/>
</dbReference>
<dbReference type="GO" id="GO:0008276">
    <property type="term" value="F:protein methyltransferase activity"/>
    <property type="evidence" value="ECO:0007669"/>
    <property type="project" value="InterPro"/>
</dbReference>
<dbReference type="GO" id="GO:0032259">
    <property type="term" value="P:methylation"/>
    <property type="evidence" value="ECO:0007669"/>
    <property type="project" value="UniProtKB-KW"/>
</dbReference>
<evidence type="ECO:0000313" key="8">
    <source>
        <dbReference type="Proteomes" id="UP000198825"/>
    </source>
</evidence>
<keyword evidence="3 7" id="KW-0489">Methyltransferase</keyword>
<evidence type="ECO:0000256" key="1">
    <source>
        <dbReference type="ARBA" id="ARBA00004953"/>
    </source>
</evidence>
<dbReference type="PIRSF" id="PIRSF036428">
    <property type="entry name" value="CobL"/>
    <property type="match status" value="1"/>
</dbReference>
<organism evidence="7 8">
    <name type="scientific">Microlunatus sagamiharensis</name>
    <dbReference type="NCBI Taxonomy" id="546874"/>
    <lineage>
        <taxon>Bacteria</taxon>
        <taxon>Bacillati</taxon>
        <taxon>Actinomycetota</taxon>
        <taxon>Actinomycetes</taxon>
        <taxon>Propionibacteriales</taxon>
        <taxon>Propionibacteriaceae</taxon>
        <taxon>Microlunatus</taxon>
    </lineage>
</organism>
<dbReference type="EMBL" id="LT629799">
    <property type="protein sequence ID" value="SDV00353.1"/>
    <property type="molecule type" value="Genomic_DNA"/>
</dbReference>
<keyword evidence="5" id="KW-0949">S-adenosyl-L-methionine</keyword>
<dbReference type="InterPro" id="IPR014008">
    <property type="entry name" value="Cbl_synth_MTase_CbiT"/>
</dbReference>
<dbReference type="SUPFAM" id="SSF53790">
    <property type="entry name" value="Tetrapyrrole methylase"/>
    <property type="match status" value="1"/>
</dbReference>
<dbReference type="CDD" id="cd11644">
    <property type="entry name" value="Precorrin-6Y-MT"/>
    <property type="match status" value="1"/>
</dbReference>
<dbReference type="NCBIfam" id="TIGR02469">
    <property type="entry name" value="CbiT"/>
    <property type="match status" value="1"/>
</dbReference>
<gene>
    <name evidence="7" type="ORF">SAMN04488544_3303</name>
</gene>
<dbReference type="Gene3D" id="3.40.50.150">
    <property type="entry name" value="Vaccinia Virus protein VP39"/>
    <property type="match status" value="1"/>
</dbReference>
<keyword evidence="2" id="KW-0169">Cobalamin biosynthesis</keyword>
<accession>A0A1H2N454</accession>
<dbReference type="GO" id="GO:0009236">
    <property type="term" value="P:cobalamin biosynthetic process"/>
    <property type="evidence" value="ECO:0007669"/>
    <property type="project" value="UniProtKB-UniPathway"/>
</dbReference>
<dbReference type="InterPro" id="IPR006365">
    <property type="entry name" value="Cbl_synth_CobL"/>
</dbReference>
<reference evidence="8" key="1">
    <citation type="submission" date="2016-10" db="EMBL/GenBank/DDBJ databases">
        <authorList>
            <person name="Varghese N."/>
            <person name="Submissions S."/>
        </authorList>
    </citation>
    <scope>NUCLEOTIDE SEQUENCE [LARGE SCALE GENOMIC DNA]</scope>
    <source>
        <strain evidence="8">DSM 21743</strain>
    </source>
</reference>
<dbReference type="CDD" id="cd02440">
    <property type="entry name" value="AdoMet_MTases"/>
    <property type="match status" value="1"/>
</dbReference>
<dbReference type="STRING" id="546874.SAMN04488544_3303"/>
<name>A0A1H2N454_9ACTN</name>
<dbReference type="PANTHER" id="PTHR43182:SF1">
    <property type="entry name" value="COBALT-PRECORRIN-7 C(5)-METHYLTRANSFERASE"/>
    <property type="match status" value="1"/>
</dbReference>
<evidence type="ECO:0000256" key="2">
    <source>
        <dbReference type="ARBA" id="ARBA00022573"/>
    </source>
</evidence>
<comment type="pathway">
    <text evidence="1">Cofactor biosynthesis; adenosylcobalamin biosynthesis.</text>
</comment>
<dbReference type="PANTHER" id="PTHR43182">
    <property type="entry name" value="COBALT-PRECORRIN-6B C(15)-METHYLTRANSFERASE (DECARBOXYLATING)"/>
    <property type="match status" value="1"/>
</dbReference>
<dbReference type="InterPro" id="IPR035996">
    <property type="entry name" value="4pyrrol_Methylase_sf"/>
</dbReference>
<dbReference type="InterPro" id="IPR000878">
    <property type="entry name" value="4pyrrol_Mease"/>
</dbReference>
<evidence type="ECO:0000259" key="6">
    <source>
        <dbReference type="Pfam" id="PF00590"/>
    </source>
</evidence>
<evidence type="ECO:0000256" key="5">
    <source>
        <dbReference type="ARBA" id="ARBA00022691"/>
    </source>
</evidence>
<evidence type="ECO:0000256" key="4">
    <source>
        <dbReference type="ARBA" id="ARBA00022679"/>
    </source>
</evidence>
<evidence type="ECO:0000313" key="7">
    <source>
        <dbReference type="EMBL" id="SDV00353.1"/>
    </source>
</evidence>
<keyword evidence="4 7" id="KW-0808">Transferase</keyword>
<dbReference type="Pfam" id="PF00590">
    <property type="entry name" value="TP_methylase"/>
    <property type="match status" value="1"/>
</dbReference>
<keyword evidence="8" id="KW-1185">Reference proteome</keyword>
<dbReference type="InterPro" id="IPR029063">
    <property type="entry name" value="SAM-dependent_MTases_sf"/>
</dbReference>
<evidence type="ECO:0000256" key="3">
    <source>
        <dbReference type="ARBA" id="ARBA00022603"/>
    </source>
</evidence>
<dbReference type="Proteomes" id="UP000198825">
    <property type="component" value="Chromosome I"/>
</dbReference>
<dbReference type="Gene3D" id="3.40.1010.10">
    <property type="entry name" value="Cobalt-precorrin-4 Transmethylase, Domain 1"/>
    <property type="match status" value="1"/>
</dbReference>
<dbReference type="AlphaFoldDB" id="A0A1H2N454"/>
<protein>
    <submittedName>
        <fullName evidence="7">Precorrin-6Y C5,15-methyltransferase (Decarboxylating)</fullName>
    </submittedName>
</protein>
<dbReference type="SUPFAM" id="SSF53335">
    <property type="entry name" value="S-adenosyl-L-methionine-dependent methyltransferases"/>
    <property type="match status" value="1"/>
</dbReference>
<proteinExistence type="predicted"/>
<dbReference type="InterPro" id="IPR012818">
    <property type="entry name" value="CbiE"/>
</dbReference>